<feature type="non-terminal residue" evidence="2">
    <location>
        <position position="149"/>
    </location>
</feature>
<dbReference type="Gene3D" id="3.30.420.10">
    <property type="entry name" value="Ribonuclease H-like superfamily/Ribonuclease H"/>
    <property type="match status" value="1"/>
</dbReference>
<dbReference type="Proteomes" id="UP000485058">
    <property type="component" value="Unassembled WGS sequence"/>
</dbReference>
<proteinExistence type="predicted"/>
<evidence type="ECO:0000313" key="3">
    <source>
        <dbReference type="Proteomes" id="UP000485058"/>
    </source>
</evidence>
<dbReference type="InterPro" id="IPR036397">
    <property type="entry name" value="RNaseH_sf"/>
</dbReference>
<feature type="non-terminal residue" evidence="2">
    <location>
        <position position="1"/>
    </location>
</feature>
<feature type="domain" description="Piwi" evidence="1">
    <location>
        <begin position="54"/>
        <end position="149"/>
    </location>
</feature>
<comment type="caution">
    <text evidence="2">The sequence shown here is derived from an EMBL/GenBank/DDBJ whole genome shotgun (WGS) entry which is preliminary data.</text>
</comment>
<sequence>MSQVLTESKLRMFGGAESKGMGRKMAGVALKVNTKLGGTNNCLAGNIGVWCPAIRFRDGISEGQFSQAIDQELSGIKAACREFTLRGQPYSPRITFVTVQKRHSTRIFPGEEAASDSGYGGEGNVRPGTVVDTEICSLYQFDYYLNSHN</sequence>
<name>A0A699ZKU1_HAELA</name>
<reference evidence="2 3" key="1">
    <citation type="submission" date="2020-02" db="EMBL/GenBank/DDBJ databases">
        <title>Draft genome sequence of Haematococcus lacustris strain NIES-144.</title>
        <authorList>
            <person name="Morimoto D."/>
            <person name="Nakagawa S."/>
            <person name="Yoshida T."/>
            <person name="Sawayama S."/>
        </authorList>
    </citation>
    <scope>NUCLEOTIDE SEQUENCE [LARGE SCALE GENOMIC DNA]</scope>
    <source>
        <strain evidence="2 3">NIES-144</strain>
    </source>
</reference>
<dbReference type="EMBL" id="BLLF01001600">
    <property type="protein sequence ID" value="GFH20239.1"/>
    <property type="molecule type" value="Genomic_DNA"/>
</dbReference>
<evidence type="ECO:0000259" key="1">
    <source>
        <dbReference type="PROSITE" id="PS50822"/>
    </source>
</evidence>
<dbReference type="AlphaFoldDB" id="A0A699ZKU1"/>
<dbReference type="PROSITE" id="PS50822">
    <property type="entry name" value="PIWI"/>
    <property type="match status" value="1"/>
</dbReference>
<organism evidence="2 3">
    <name type="scientific">Haematococcus lacustris</name>
    <name type="common">Green alga</name>
    <name type="synonym">Haematococcus pluvialis</name>
    <dbReference type="NCBI Taxonomy" id="44745"/>
    <lineage>
        <taxon>Eukaryota</taxon>
        <taxon>Viridiplantae</taxon>
        <taxon>Chlorophyta</taxon>
        <taxon>core chlorophytes</taxon>
        <taxon>Chlorophyceae</taxon>
        <taxon>CS clade</taxon>
        <taxon>Chlamydomonadales</taxon>
        <taxon>Haematococcaceae</taxon>
        <taxon>Haematococcus</taxon>
    </lineage>
</organism>
<evidence type="ECO:0000313" key="2">
    <source>
        <dbReference type="EMBL" id="GFH20239.1"/>
    </source>
</evidence>
<gene>
    <name evidence="2" type="ORF">HaLaN_17329</name>
</gene>
<dbReference type="PANTHER" id="PTHR22891">
    <property type="entry name" value="EUKARYOTIC TRANSLATION INITIATION FACTOR 2C"/>
    <property type="match status" value="1"/>
</dbReference>
<keyword evidence="3" id="KW-1185">Reference proteome</keyword>
<dbReference type="SUPFAM" id="SSF53098">
    <property type="entry name" value="Ribonuclease H-like"/>
    <property type="match status" value="1"/>
</dbReference>
<dbReference type="InterPro" id="IPR003165">
    <property type="entry name" value="Piwi"/>
</dbReference>
<accession>A0A699ZKU1</accession>
<protein>
    <submittedName>
        <fullName evidence="2">Protein argonaute 5</fullName>
    </submittedName>
</protein>
<dbReference type="GO" id="GO:0003676">
    <property type="term" value="F:nucleic acid binding"/>
    <property type="evidence" value="ECO:0007669"/>
    <property type="project" value="InterPro"/>
</dbReference>
<dbReference type="Pfam" id="PF02171">
    <property type="entry name" value="Piwi"/>
    <property type="match status" value="1"/>
</dbReference>
<dbReference type="InterPro" id="IPR012337">
    <property type="entry name" value="RNaseH-like_sf"/>
</dbReference>